<dbReference type="AlphaFoldDB" id="A0A0P1A730"/>
<accession>A0A0P1A730</accession>
<evidence type="ECO:0000313" key="3">
    <source>
        <dbReference type="Proteomes" id="UP000054928"/>
    </source>
</evidence>
<evidence type="ECO:0000313" key="2">
    <source>
        <dbReference type="EMBL" id="CEG36206.1"/>
    </source>
</evidence>
<protein>
    <submittedName>
        <fullName evidence="2">Uncharacterized protein</fullName>
    </submittedName>
</protein>
<feature type="region of interest" description="Disordered" evidence="1">
    <location>
        <begin position="28"/>
        <end position="56"/>
    </location>
</feature>
<proteinExistence type="predicted"/>
<dbReference type="GeneID" id="36395582"/>
<feature type="compositionally biased region" description="Basic residues" evidence="1">
    <location>
        <begin position="45"/>
        <end position="56"/>
    </location>
</feature>
<organism evidence="2 3">
    <name type="scientific">Plasmopara halstedii</name>
    <name type="common">Downy mildew of sunflower</name>
    <dbReference type="NCBI Taxonomy" id="4781"/>
    <lineage>
        <taxon>Eukaryota</taxon>
        <taxon>Sar</taxon>
        <taxon>Stramenopiles</taxon>
        <taxon>Oomycota</taxon>
        <taxon>Peronosporomycetes</taxon>
        <taxon>Peronosporales</taxon>
        <taxon>Peronosporaceae</taxon>
        <taxon>Plasmopara</taxon>
    </lineage>
</organism>
<sequence length="56" mass="6697">MSYRGIKKQIMFHPRRGSDFNVVSLAKLPPDNSLSQKRNRESRSKIRSKYYQKRLV</sequence>
<name>A0A0P1A730_PLAHL</name>
<keyword evidence="3" id="KW-1185">Reference proteome</keyword>
<dbReference type="RefSeq" id="XP_024572575.1">
    <property type="nucleotide sequence ID" value="XM_024717246.1"/>
</dbReference>
<dbReference type="Proteomes" id="UP000054928">
    <property type="component" value="Unassembled WGS sequence"/>
</dbReference>
<reference evidence="3" key="1">
    <citation type="submission" date="2014-09" db="EMBL/GenBank/DDBJ databases">
        <authorList>
            <person name="Sharma Rahul"/>
            <person name="Thines Marco"/>
        </authorList>
    </citation>
    <scope>NUCLEOTIDE SEQUENCE [LARGE SCALE GENOMIC DNA]</scope>
</reference>
<evidence type="ECO:0000256" key="1">
    <source>
        <dbReference type="SAM" id="MobiDB-lite"/>
    </source>
</evidence>
<dbReference type="EMBL" id="CCYD01000112">
    <property type="protein sequence ID" value="CEG36206.1"/>
    <property type="molecule type" value="Genomic_DNA"/>
</dbReference>